<keyword evidence="7 8" id="KW-0472">Membrane</keyword>
<evidence type="ECO:0000256" key="2">
    <source>
        <dbReference type="ARBA" id="ARBA00022475"/>
    </source>
</evidence>
<feature type="domain" description="Glycosyltransferase RgtA/B/C/D-like" evidence="9">
    <location>
        <begin position="74"/>
        <end position="243"/>
    </location>
</feature>
<sequence>MSNPVPAQGGMPVNGDRDCREIAFGIQASPAQLVWAALLLGAAVRLAVAAVLGLGVDESYTVANARSLQWSYYDHPPLSFWIVHATVWLTGSEANPVVRLPFIALFVLTGWLLYRLGSVLFSPWAGAWAAVLANLAPIYTIAFGGWILPDGPLLAAMLASALCLVGLLQAGKDCRPARRWALALGAGLFLGLACLAKYHGFLFGAGIALFLATSPRHRYWLVRPETWAAGLVALAVFSPVLIWNAQNEWISIAFQAGRAAAREEPKPQQALVAVLGQILYLGPWIWLPLVWAVARSVAAGPRDNGAWFLFWAGLLPILIFTLTPLWGSRGLPHWQAPGYIFWLPLLGRAMTAWWPAAPAPARRGARWWLGLSAAALLLAVPVLASHAATGWAGRAFPALFAKGDPTHEGLDWTDLHDWLAARGDLDRPDLFVGVWHWIDAGKVDAALGGRLPVAVLTSDPRNFAFQHDLSDFSGRDAILVGRERTERGWVDRYRPHFREIEPLGEICVGRAGHCEVPLKAYLGRGYMGDFQLPFGPSAATGSR</sequence>
<dbReference type="Pfam" id="PF13231">
    <property type="entry name" value="PMT_2"/>
    <property type="match status" value="1"/>
</dbReference>
<keyword evidence="6 8" id="KW-1133">Transmembrane helix</keyword>
<feature type="transmembrane region" description="Helical" evidence="8">
    <location>
        <begin position="126"/>
        <end position="147"/>
    </location>
</feature>
<evidence type="ECO:0000256" key="6">
    <source>
        <dbReference type="ARBA" id="ARBA00022989"/>
    </source>
</evidence>
<dbReference type="InterPro" id="IPR038731">
    <property type="entry name" value="RgtA/B/C-like"/>
</dbReference>
<keyword evidence="3" id="KW-0328">Glycosyltransferase</keyword>
<feature type="transmembrane region" description="Helical" evidence="8">
    <location>
        <begin position="339"/>
        <end position="356"/>
    </location>
</feature>
<proteinExistence type="predicted"/>
<protein>
    <submittedName>
        <fullName evidence="10">Glycosyltransferase family 39 protein</fullName>
    </submittedName>
</protein>
<gene>
    <name evidence="10" type="ORF">ACFOGJ_21190</name>
</gene>
<accession>A0ABV7L5A7</accession>
<dbReference type="PANTHER" id="PTHR33908:SF11">
    <property type="entry name" value="MEMBRANE PROTEIN"/>
    <property type="match status" value="1"/>
</dbReference>
<evidence type="ECO:0000256" key="8">
    <source>
        <dbReference type="SAM" id="Phobius"/>
    </source>
</evidence>
<evidence type="ECO:0000259" key="9">
    <source>
        <dbReference type="Pfam" id="PF13231"/>
    </source>
</evidence>
<dbReference type="EMBL" id="JBHRTR010000034">
    <property type="protein sequence ID" value="MFC3229778.1"/>
    <property type="molecule type" value="Genomic_DNA"/>
</dbReference>
<organism evidence="10 11">
    <name type="scientific">Marinibaculum pumilum</name>
    <dbReference type="NCBI Taxonomy" id="1766165"/>
    <lineage>
        <taxon>Bacteria</taxon>
        <taxon>Pseudomonadati</taxon>
        <taxon>Pseudomonadota</taxon>
        <taxon>Alphaproteobacteria</taxon>
        <taxon>Rhodospirillales</taxon>
        <taxon>Rhodospirillaceae</taxon>
        <taxon>Marinibaculum</taxon>
    </lineage>
</organism>
<feature type="transmembrane region" description="Helical" evidence="8">
    <location>
        <begin position="227"/>
        <end position="245"/>
    </location>
</feature>
<evidence type="ECO:0000256" key="4">
    <source>
        <dbReference type="ARBA" id="ARBA00022679"/>
    </source>
</evidence>
<feature type="transmembrane region" description="Helical" evidence="8">
    <location>
        <begin position="368"/>
        <end position="392"/>
    </location>
</feature>
<evidence type="ECO:0000256" key="3">
    <source>
        <dbReference type="ARBA" id="ARBA00022676"/>
    </source>
</evidence>
<feature type="transmembrane region" description="Helical" evidence="8">
    <location>
        <begin position="97"/>
        <end position="114"/>
    </location>
</feature>
<keyword evidence="5 8" id="KW-0812">Transmembrane</keyword>
<evidence type="ECO:0000313" key="11">
    <source>
        <dbReference type="Proteomes" id="UP001595528"/>
    </source>
</evidence>
<keyword evidence="4" id="KW-0808">Transferase</keyword>
<evidence type="ECO:0000256" key="1">
    <source>
        <dbReference type="ARBA" id="ARBA00004651"/>
    </source>
</evidence>
<feature type="transmembrane region" description="Helical" evidence="8">
    <location>
        <begin position="33"/>
        <end position="56"/>
    </location>
</feature>
<feature type="transmembrane region" description="Helical" evidence="8">
    <location>
        <begin position="182"/>
        <end position="212"/>
    </location>
</feature>
<keyword evidence="2" id="KW-1003">Cell membrane</keyword>
<dbReference type="Proteomes" id="UP001595528">
    <property type="component" value="Unassembled WGS sequence"/>
</dbReference>
<keyword evidence="11" id="KW-1185">Reference proteome</keyword>
<dbReference type="InterPro" id="IPR050297">
    <property type="entry name" value="LipidA_mod_glycosyltrf_83"/>
</dbReference>
<feature type="transmembrane region" description="Helical" evidence="8">
    <location>
        <begin position="153"/>
        <end position="170"/>
    </location>
</feature>
<comment type="caution">
    <text evidence="10">The sequence shown here is derived from an EMBL/GenBank/DDBJ whole genome shotgun (WGS) entry which is preliminary data.</text>
</comment>
<feature type="transmembrane region" description="Helical" evidence="8">
    <location>
        <begin position="306"/>
        <end position="327"/>
    </location>
</feature>
<evidence type="ECO:0000256" key="7">
    <source>
        <dbReference type="ARBA" id="ARBA00023136"/>
    </source>
</evidence>
<evidence type="ECO:0000313" key="10">
    <source>
        <dbReference type="EMBL" id="MFC3229778.1"/>
    </source>
</evidence>
<comment type="subcellular location">
    <subcellularLocation>
        <location evidence="1">Cell membrane</location>
        <topology evidence="1">Multi-pass membrane protein</topology>
    </subcellularLocation>
</comment>
<reference evidence="11" key="1">
    <citation type="journal article" date="2019" name="Int. J. Syst. Evol. Microbiol.">
        <title>The Global Catalogue of Microorganisms (GCM) 10K type strain sequencing project: providing services to taxonomists for standard genome sequencing and annotation.</title>
        <authorList>
            <consortium name="The Broad Institute Genomics Platform"/>
            <consortium name="The Broad Institute Genome Sequencing Center for Infectious Disease"/>
            <person name="Wu L."/>
            <person name="Ma J."/>
        </authorList>
    </citation>
    <scope>NUCLEOTIDE SEQUENCE [LARGE SCALE GENOMIC DNA]</scope>
    <source>
        <strain evidence="11">KCTC 42964</strain>
    </source>
</reference>
<dbReference type="RefSeq" id="WP_379904300.1">
    <property type="nucleotide sequence ID" value="NZ_JBHRTR010000034.1"/>
</dbReference>
<name>A0ABV7L5A7_9PROT</name>
<feature type="transmembrane region" description="Helical" evidence="8">
    <location>
        <begin position="270"/>
        <end position="294"/>
    </location>
</feature>
<dbReference type="PANTHER" id="PTHR33908">
    <property type="entry name" value="MANNOSYLTRANSFERASE YKCB-RELATED"/>
    <property type="match status" value="1"/>
</dbReference>
<evidence type="ECO:0000256" key="5">
    <source>
        <dbReference type="ARBA" id="ARBA00022692"/>
    </source>
</evidence>